<dbReference type="EMBL" id="JAMPKM010000002">
    <property type="protein sequence ID" value="MEP0816618.1"/>
    <property type="molecule type" value="Genomic_DNA"/>
</dbReference>
<organism evidence="2 3">
    <name type="scientific">Trichocoleus desertorum GB2-A4</name>
    <dbReference type="NCBI Taxonomy" id="2933944"/>
    <lineage>
        <taxon>Bacteria</taxon>
        <taxon>Bacillati</taxon>
        <taxon>Cyanobacteriota</taxon>
        <taxon>Cyanophyceae</taxon>
        <taxon>Leptolyngbyales</taxon>
        <taxon>Trichocoleusaceae</taxon>
        <taxon>Trichocoleus</taxon>
    </lineage>
</organism>
<reference evidence="2 3" key="1">
    <citation type="submission" date="2022-04" db="EMBL/GenBank/DDBJ databases">
        <title>Positive selection, recombination, and allopatry shape intraspecific diversity of widespread and dominant cyanobacteria.</title>
        <authorList>
            <person name="Wei J."/>
            <person name="Shu W."/>
            <person name="Hu C."/>
        </authorList>
    </citation>
    <scope>NUCLEOTIDE SEQUENCE [LARGE SCALE GENOMIC DNA]</scope>
    <source>
        <strain evidence="2 3">GB2-A4</strain>
    </source>
</reference>
<evidence type="ECO:0000256" key="1">
    <source>
        <dbReference type="SAM" id="MobiDB-lite"/>
    </source>
</evidence>
<feature type="compositionally biased region" description="Polar residues" evidence="1">
    <location>
        <begin position="27"/>
        <end position="40"/>
    </location>
</feature>
<name>A0ABV0J4B5_9CYAN</name>
<keyword evidence="3" id="KW-1185">Reference proteome</keyword>
<evidence type="ECO:0000313" key="3">
    <source>
        <dbReference type="Proteomes" id="UP001464891"/>
    </source>
</evidence>
<dbReference type="Proteomes" id="UP001464891">
    <property type="component" value="Unassembled WGS sequence"/>
</dbReference>
<proteinExistence type="predicted"/>
<feature type="region of interest" description="Disordered" evidence="1">
    <location>
        <begin position="27"/>
        <end position="74"/>
    </location>
</feature>
<dbReference type="RefSeq" id="WP_190434092.1">
    <property type="nucleotide sequence ID" value="NZ_JAMPKM010000002.1"/>
</dbReference>
<sequence>MSRSPHGLSKERSPKFQAIREYLSPLSNCHSNSQNRTLKPTSGGGLEDAAVLQRGFGGKRPQGFGSSKCACTPN</sequence>
<evidence type="ECO:0000313" key="2">
    <source>
        <dbReference type="EMBL" id="MEP0816618.1"/>
    </source>
</evidence>
<protein>
    <submittedName>
        <fullName evidence="2">Uncharacterized protein</fullName>
    </submittedName>
</protein>
<comment type="caution">
    <text evidence="2">The sequence shown here is derived from an EMBL/GenBank/DDBJ whole genome shotgun (WGS) entry which is preliminary data.</text>
</comment>
<accession>A0ABV0J4B5</accession>
<gene>
    <name evidence="2" type="ORF">NC998_05875</name>
</gene>